<accession>A0A6N9H646</accession>
<gene>
    <name evidence="12" type="ORF">GSY69_06225</name>
</gene>
<comment type="similarity">
    <text evidence="8">Belongs to the glycosyltransferase 2 family. CrtQ subfamily.</text>
</comment>
<evidence type="ECO:0000256" key="2">
    <source>
        <dbReference type="ARBA" id="ARBA00022475"/>
    </source>
</evidence>
<keyword evidence="2" id="KW-1003">Cell membrane</keyword>
<evidence type="ECO:0000313" key="12">
    <source>
        <dbReference type="EMBL" id="MYM19577.1"/>
    </source>
</evidence>
<comment type="function">
    <text evidence="6">Catalyzes the glycosylation of 4,4'-diaponeurosporenoate, i.e. the esterification of glucose at the C1'' position with the carboxyl group of 4,4'-diaponeurosporenic acid, to form glycosyl-4,4'-diaponeurosporenoate. This is a step in the biosynthesis of staphyloxanthin, an orange pigment present in most staphylococci strains.</text>
</comment>
<feature type="region of interest" description="Disordered" evidence="10">
    <location>
        <begin position="84"/>
        <end position="117"/>
    </location>
</feature>
<evidence type="ECO:0000259" key="11">
    <source>
        <dbReference type="Pfam" id="PF00535"/>
    </source>
</evidence>
<dbReference type="EMBL" id="WWEQ01000019">
    <property type="protein sequence ID" value="MYM19577.1"/>
    <property type="molecule type" value="Genomic_DNA"/>
</dbReference>
<evidence type="ECO:0000256" key="10">
    <source>
        <dbReference type="SAM" id="MobiDB-lite"/>
    </source>
</evidence>
<keyword evidence="3" id="KW-0328">Glycosyltransferase</keyword>
<protein>
    <recommendedName>
        <fullName evidence="9">4,4'-diaponeurosporenoate glycosyltransferase</fullName>
    </recommendedName>
</protein>
<evidence type="ECO:0000256" key="4">
    <source>
        <dbReference type="ARBA" id="ARBA00022679"/>
    </source>
</evidence>
<comment type="subcellular location">
    <subcellularLocation>
        <location evidence="1">Cell membrane</location>
    </subcellularLocation>
</comment>
<evidence type="ECO:0000256" key="8">
    <source>
        <dbReference type="ARBA" id="ARBA00038120"/>
    </source>
</evidence>
<comment type="caution">
    <text evidence="12">The sequence shown here is derived from an EMBL/GenBank/DDBJ whole genome shotgun (WGS) entry which is preliminary data.</text>
</comment>
<reference evidence="12 13" key="1">
    <citation type="submission" date="2020-01" db="EMBL/GenBank/DDBJ databases">
        <authorList>
            <person name="Deng T."/>
        </authorList>
    </citation>
    <scope>NUCLEOTIDE SEQUENCE [LARGE SCALE GENOMIC DNA]</scope>
    <source>
        <strain evidence="12 13">5221</strain>
    </source>
</reference>
<name>A0A6N9H646_9MICO</name>
<evidence type="ECO:0000313" key="13">
    <source>
        <dbReference type="Proteomes" id="UP000469215"/>
    </source>
</evidence>
<evidence type="ECO:0000256" key="6">
    <source>
        <dbReference type="ARBA" id="ARBA00037281"/>
    </source>
</evidence>
<evidence type="ECO:0000256" key="9">
    <source>
        <dbReference type="ARBA" id="ARBA00040345"/>
    </source>
</evidence>
<dbReference type="RefSeq" id="WP_160953008.1">
    <property type="nucleotide sequence ID" value="NZ_WWEQ01000019.1"/>
</dbReference>
<evidence type="ECO:0000256" key="1">
    <source>
        <dbReference type="ARBA" id="ARBA00004236"/>
    </source>
</evidence>
<dbReference type="AlphaFoldDB" id="A0A6N9H646"/>
<dbReference type="InterPro" id="IPR029044">
    <property type="entry name" value="Nucleotide-diphossugar_trans"/>
</dbReference>
<keyword evidence="5" id="KW-0472">Membrane</keyword>
<comment type="pathway">
    <text evidence="7">Carotenoid biosynthesis; staphyloxanthin biosynthesis; staphyloxanthin from farnesyl diphosphate: step 4/5.</text>
</comment>
<feature type="compositionally biased region" description="Low complexity" evidence="10">
    <location>
        <begin position="98"/>
        <end position="117"/>
    </location>
</feature>
<sequence length="258" mass="26579">MGAICAVVPACNEEDHIGACLAALDTARRVLAVEAPGWSSHVVVVLDACTDATEEIVRQHPGVQAIRVQERCAGAARAAGAAAALDGPAAAPRPGPVPQQAAVPQQRQTPPQAKAAAAPAPELWLACTDADSTVPATWLVDHVRAAQAGWDARVGTVEPLLGEDFTAADAQRWASQHTLGPGHPHVFGANLGISAHAYRAVGGFAPLHVGEDVDIVERIRARGLPVQATAEAPVTTSARPRSRVAGGFASYLARLSAQ</sequence>
<evidence type="ECO:0000256" key="5">
    <source>
        <dbReference type="ARBA" id="ARBA00023136"/>
    </source>
</evidence>
<evidence type="ECO:0000256" key="7">
    <source>
        <dbReference type="ARBA" id="ARBA00037904"/>
    </source>
</evidence>
<organism evidence="12 13">
    <name type="scientific">Brevibacterium rongguiense</name>
    <dbReference type="NCBI Taxonomy" id="2695267"/>
    <lineage>
        <taxon>Bacteria</taxon>
        <taxon>Bacillati</taxon>
        <taxon>Actinomycetota</taxon>
        <taxon>Actinomycetes</taxon>
        <taxon>Micrococcales</taxon>
        <taxon>Brevibacteriaceae</taxon>
        <taxon>Brevibacterium</taxon>
    </lineage>
</organism>
<keyword evidence="13" id="KW-1185">Reference proteome</keyword>
<dbReference type="Pfam" id="PF00535">
    <property type="entry name" value="Glycos_transf_2"/>
    <property type="match status" value="1"/>
</dbReference>
<dbReference type="SUPFAM" id="SSF53448">
    <property type="entry name" value="Nucleotide-diphospho-sugar transferases"/>
    <property type="match status" value="1"/>
</dbReference>
<dbReference type="PANTHER" id="PTHR43646">
    <property type="entry name" value="GLYCOSYLTRANSFERASE"/>
    <property type="match status" value="1"/>
</dbReference>
<dbReference type="InterPro" id="IPR001173">
    <property type="entry name" value="Glyco_trans_2-like"/>
</dbReference>
<feature type="domain" description="Glycosyltransferase 2-like" evidence="11">
    <location>
        <begin position="6"/>
        <end position="84"/>
    </location>
</feature>
<proteinExistence type="inferred from homology"/>
<dbReference type="GO" id="GO:0005886">
    <property type="term" value="C:plasma membrane"/>
    <property type="evidence" value="ECO:0007669"/>
    <property type="project" value="UniProtKB-SubCell"/>
</dbReference>
<dbReference type="Gene3D" id="3.90.550.10">
    <property type="entry name" value="Spore Coat Polysaccharide Biosynthesis Protein SpsA, Chain A"/>
    <property type="match status" value="1"/>
</dbReference>
<dbReference type="Proteomes" id="UP000469215">
    <property type="component" value="Unassembled WGS sequence"/>
</dbReference>
<dbReference type="PANTHER" id="PTHR43646:SF2">
    <property type="entry name" value="GLYCOSYLTRANSFERASE 2-LIKE DOMAIN-CONTAINING PROTEIN"/>
    <property type="match status" value="1"/>
</dbReference>
<evidence type="ECO:0000256" key="3">
    <source>
        <dbReference type="ARBA" id="ARBA00022676"/>
    </source>
</evidence>
<dbReference type="GO" id="GO:0016757">
    <property type="term" value="F:glycosyltransferase activity"/>
    <property type="evidence" value="ECO:0007669"/>
    <property type="project" value="UniProtKB-KW"/>
</dbReference>
<keyword evidence="4 12" id="KW-0808">Transferase</keyword>